<dbReference type="GO" id="GO:0006892">
    <property type="term" value="P:post-Golgi vesicle-mediated transport"/>
    <property type="evidence" value="ECO:0007669"/>
    <property type="project" value="TreeGrafter"/>
</dbReference>
<proteinExistence type="predicted"/>
<keyword evidence="4" id="KW-1185">Reference proteome</keyword>
<dbReference type="Proteomes" id="UP000078046">
    <property type="component" value="Unassembled WGS sequence"/>
</dbReference>
<evidence type="ECO:0000259" key="2">
    <source>
        <dbReference type="SMART" id="SM00602"/>
    </source>
</evidence>
<dbReference type="InterPro" id="IPR031777">
    <property type="entry name" value="Sortilin_C"/>
</dbReference>
<protein>
    <recommendedName>
        <fullName evidence="2">VPS10 domain-containing protein</fullName>
    </recommendedName>
</protein>
<dbReference type="SMART" id="SM00602">
    <property type="entry name" value="VPS10"/>
    <property type="match status" value="1"/>
</dbReference>
<dbReference type="PANTHER" id="PTHR12106">
    <property type="entry name" value="SORTILIN RELATED"/>
    <property type="match status" value="1"/>
</dbReference>
<dbReference type="PANTHER" id="PTHR12106:SF27">
    <property type="entry name" value="SORTILIN-RELATED RECEPTOR"/>
    <property type="match status" value="1"/>
</dbReference>
<evidence type="ECO:0000313" key="4">
    <source>
        <dbReference type="Proteomes" id="UP000078046"/>
    </source>
</evidence>
<reference evidence="3 4" key="1">
    <citation type="submission" date="2016-04" db="EMBL/GenBank/DDBJ databases">
        <title>The genome of Intoshia linei affirms orthonectids as highly simplified spiralians.</title>
        <authorList>
            <person name="Mikhailov K.V."/>
            <person name="Slusarev G.S."/>
            <person name="Nikitin M.A."/>
            <person name="Logacheva M.D."/>
            <person name="Penin A."/>
            <person name="Aleoshin V."/>
            <person name="Panchin Y.V."/>
        </authorList>
    </citation>
    <scope>NUCLEOTIDE SEQUENCE [LARGE SCALE GENOMIC DNA]</scope>
    <source>
        <strain evidence="3">Intl2013</strain>
        <tissue evidence="3">Whole animal</tissue>
    </source>
</reference>
<keyword evidence="1" id="KW-0472">Membrane</keyword>
<feature type="domain" description="VPS10" evidence="2">
    <location>
        <begin position="58"/>
        <end position="616"/>
    </location>
</feature>
<keyword evidence="1" id="KW-0812">Transmembrane</keyword>
<evidence type="ECO:0000256" key="1">
    <source>
        <dbReference type="SAM" id="Phobius"/>
    </source>
</evidence>
<feature type="transmembrane region" description="Helical" evidence="1">
    <location>
        <begin position="642"/>
        <end position="663"/>
    </location>
</feature>
<dbReference type="OrthoDB" id="443634at2759"/>
<dbReference type="SUPFAM" id="SSF110296">
    <property type="entry name" value="Oligoxyloglucan reducing end-specific cellobiohydrolase"/>
    <property type="match status" value="1"/>
</dbReference>
<organism evidence="3 4">
    <name type="scientific">Intoshia linei</name>
    <dbReference type="NCBI Taxonomy" id="1819745"/>
    <lineage>
        <taxon>Eukaryota</taxon>
        <taxon>Metazoa</taxon>
        <taxon>Spiralia</taxon>
        <taxon>Lophotrochozoa</taxon>
        <taxon>Mesozoa</taxon>
        <taxon>Orthonectida</taxon>
        <taxon>Rhopaluridae</taxon>
        <taxon>Intoshia</taxon>
    </lineage>
</organism>
<sequence length="709" mass="83094">MLSLDLVDTKEMTSRFTWSNNKLDILININSIEKTIEISKFDPKQVQFVKKIKFYEAETEMIETNLKDSYDDLTAFVGKSDEHGNKFNVIIPLKDFNFKHIPFKIDRDVINFFKKVDCIYSPQDITLLVCFNQTKIIFNLDRTEFKTFDMKNNLRDDEIVSIQWSQIFKYSIETEINSKTIFILTKRRIVFRFDLKSATLTRIFGGFDTFRQSGNKLIVTTTSGMKLCSNNQGDKFNEIYFVGGKYTNPQYASSKIKLEKVTSLRNRLIFVMKHLNTVSYEYIRYHNHFEADIEVFITDVFGNRARPINIEIKKNSKLIGLAQLGTEDYNIDIIRFYCKNYISFNNGDNWKLIDFPSNECYFDYEFVDLYKTIGTVIVESNMIFYSGSTYFSYDGCHTWEDTIESNNRMIIHQVMASKSYVFIAIVINHFKLSFTHGKTWHRVKFHIREKWLLNYNLHIRETDDKSLQFFSINRVGTKAKILKLNRVIQECNKADIESFIPSTDERMVYKRTNKTLCFFNDAIPQRNTNVTCHTNDYSCDFNFDRTEDNSCKLSKNAIVAASNITCNKNIRYEIKSNGYSKVYSSSFYETHCKEDKYKVNENDLATDKKKCDSIEFAEFTSIYDFKRSLWGRENSKKIWKTITLSIILFIVGVVLIFSLFILVRKSCPKGVIRKIIINNPSDKILSMGLMNNNEDDADEFHSNSTNYGD</sequence>
<keyword evidence="1" id="KW-1133">Transmembrane helix</keyword>
<dbReference type="EMBL" id="LWCA01001586">
    <property type="protein sequence ID" value="OAF64837.1"/>
    <property type="molecule type" value="Genomic_DNA"/>
</dbReference>
<name>A0A177AS41_9BILA</name>
<dbReference type="InterPro" id="IPR006581">
    <property type="entry name" value="VPS10"/>
</dbReference>
<dbReference type="InterPro" id="IPR050310">
    <property type="entry name" value="VPS10-sortilin"/>
</dbReference>
<dbReference type="GO" id="GO:0005794">
    <property type="term" value="C:Golgi apparatus"/>
    <property type="evidence" value="ECO:0007669"/>
    <property type="project" value="TreeGrafter"/>
</dbReference>
<comment type="caution">
    <text evidence="3">The sequence shown here is derived from an EMBL/GenBank/DDBJ whole genome shotgun (WGS) entry which is preliminary data.</text>
</comment>
<dbReference type="AlphaFoldDB" id="A0A177AS41"/>
<evidence type="ECO:0000313" key="3">
    <source>
        <dbReference type="EMBL" id="OAF64837.1"/>
    </source>
</evidence>
<gene>
    <name evidence="3" type="ORF">A3Q56_07452</name>
</gene>
<dbReference type="Pfam" id="PF15901">
    <property type="entry name" value="Sortilin_C"/>
    <property type="match status" value="1"/>
</dbReference>
<dbReference type="GO" id="GO:0016020">
    <property type="term" value="C:membrane"/>
    <property type="evidence" value="ECO:0007669"/>
    <property type="project" value="InterPro"/>
</dbReference>
<accession>A0A177AS41</accession>